<evidence type="ECO:0000313" key="3">
    <source>
        <dbReference type="Proteomes" id="UP000181909"/>
    </source>
</evidence>
<feature type="compositionally biased region" description="Low complexity" evidence="1">
    <location>
        <begin position="130"/>
        <end position="141"/>
    </location>
</feature>
<sequence>MKAVPEKDPVSASGRGGPPRQENVTVTPEVSRSQAPPPRRPSGERPVPDPRGLQRLQRAAGNAAVSRLVAQRYTAPVKPSPAHAPGFRKVKADVAAKKVRLAHHAPAATESKSAQDAAVAPPDDKEAQGKAANAEKMNAAKPGEFNKQAFIDAVNKAIDAQAPKNLDHADKFSKSGKADQIKDEVDGKVKDGKESSAKDIDTATKAPPDTSAAKDKPVT</sequence>
<gene>
    <name evidence="2" type="ORF">SAMN02787144_106610</name>
</gene>
<evidence type="ECO:0000313" key="2">
    <source>
        <dbReference type="EMBL" id="SFY45234.1"/>
    </source>
</evidence>
<organism evidence="2 3">
    <name type="scientific">Streptomyces atratus</name>
    <dbReference type="NCBI Taxonomy" id="1893"/>
    <lineage>
        <taxon>Bacteria</taxon>
        <taxon>Bacillati</taxon>
        <taxon>Actinomycetota</taxon>
        <taxon>Actinomycetes</taxon>
        <taxon>Kitasatosporales</taxon>
        <taxon>Streptomycetaceae</taxon>
        <taxon>Streptomyces</taxon>
    </lineage>
</organism>
<feature type="compositionally biased region" description="Basic and acidic residues" evidence="1">
    <location>
        <begin position="165"/>
        <end position="202"/>
    </location>
</feature>
<protein>
    <submittedName>
        <fullName evidence="2">Uncharacterized protein</fullName>
    </submittedName>
</protein>
<reference evidence="2 3" key="1">
    <citation type="submission" date="2016-11" db="EMBL/GenBank/DDBJ databases">
        <authorList>
            <person name="Jaros S."/>
            <person name="Januszkiewicz K."/>
            <person name="Wedrychowicz H."/>
        </authorList>
    </citation>
    <scope>NUCLEOTIDE SEQUENCE [LARGE SCALE GENOMIC DNA]</scope>
    <source>
        <strain evidence="2 3">OK807</strain>
    </source>
</reference>
<feature type="region of interest" description="Disordered" evidence="1">
    <location>
        <begin position="102"/>
        <end position="142"/>
    </location>
</feature>
<accession>A0A1K2FCG8</accession>
<dbReference type="EMBL" id="FPJO01000066">
    <property type="protein sequence ID" value="SFY45234.1"/>
    <property type="molecule type" value="Genomic_DNA"/>
</dbReference>
<feature type="region of interest" description="Disordered" evidence="1">
    <location>
        <begin position="1"/>
        <end position="63"/>
    </location>
</feature>
<feature type="non-terminal residue" evidence="2">
    <location>
        <position position="219"/>
    </location>
</feature>
<proteinExistence type="predicted"/>
<name>A0A1K2FCG8_STRAR</name>
<dbReference type="AlphaFoldDB" id="A0A1K2FCG8"/>
<feature type="region of interest" description="Disordered" evidence="1">
    <location>
        <begin position="162"/>
        <end position="219"/>
    </location>
</feature>
<dbReference type="Proteomes" id="UP000181909">
    <property type="component" value="Unassembled WGS sequence"/>
</dbReference>
<evidence type="ECO:0000256" key="1">
    <source>
        <dbReference type="SAM" id="MobiDB-lite"/>
    </source>
</evidence>